<keyword evidence="1" id="KW-0175">Coiled coil</keyword>
<protein>
    <submittedName>
        <fullName evidence="3">Uncharacterized protein</fullName>
    </submittedName>
</protein>
<feature type="region of interest" description="Disordered" evidence="2">
    <location>
        <begin position="226"/>
        <end position="245"/>
    </location>
</feature>
<name>A0A6A6QGE9_9PEZI</name>
<evidence type="ECO:0000313" key="3">
    <source>
        <dbReference type="EMBL" id="KAF2491070.1"/>
    </source>
</evidence>
<feature type="compositionally biased region" description="Polar residues" evidence="2">
    <location>
        <begin position="259"/>
        <end position="284"/>
    </location>
</feature>
<evidence type="ECO:0000256" key="1">
    <source>
        <dbReference type="SAM" id="Coils"/>
    </source>
</evidence>
<sequence length="628" mass="71631">MGDVSFKVDPQEATRSLIGVEGYLNFRRHIRNAQHGQTVKPAGQPLDAMQQHDQSGQQGFGSDPPFRYHAYQAERLLPHGPLDQHPRSTQQQHDPIQDPMNRNPLAQQHFVQMHEPLQQSARQSLDSAHRVTPPPPQRFGQIYQPPPQQTYQQSIRHPLEDPYQASTPTEYRFGQLNQPSQTTRQHLDQMRPSPDSSDRPVVPAQQHFSRLHQPLQTALNPLNWMRQSSNSTHQPTPSAQQHVDTTYQPAPTSAFQQLNEPAHSATATLSTDQAHSLQSTQTVEPLQPLRHIQHEVPKAAVSKKRKRSEPKDTQDPNPRPTKLRVSNPVRTPVSACIWNNVFKWSHPNTLLTCRDMQFFMPLLANHTAVWRDSRVNTYGNEIPDPLPGLSEEQYANLLSNRKGCQVTGCEDKLARKTYWAFCKRLCQAHMSTELVVQQDALNTIKQRLGQAHVALAPEVLKCVPSGTKDSWKNYTKAGPATERFSTSIFHTTELNNAINEFLTTFPDLNAASADEKRQYLEEKQRLATERVEFALKIEKFEKEEARRVRNENARLKTERKEEFFQKAAEMVPPMAPEVLVLCPSYKKSLDIAKAPTPQSWAYLLEKLGRERAEAEAKHARNVQNMLMM</sequence>
<dbReference type="Proteomes" id="UP000799750">
    <property type="component" value="Unassembled WGS sequence"/>
</dbReference>
<feature type="coiled-coil region" evidence="1">
    <location>
        <begin position="523"/>
        <end position="558"/>
    </location>
</feature>
<feature type="compositionally biased region" description="Polar residues" evidence="2">
    <location>
        <begin position="117"/>
        <end position="126"/>
    </location>
</feature>
<feature type="compositionally biased region" description="Low complexity" evidence="2">
    <location>
        <begin position="191"/>
        <end position="203"/>
    </location>
</feature>
<evidence type="ECO:0000256" key="2">
    <source>
        <dbReference type="SAM" id="MobiDB-lite"/>
    </source>
</evidence>
<keyword evidence="4" id="KW-1185">Reference proteome</keyword>
<feature type="region of interest" description="Disordered" evidence="2">
    <location>
        <begin position="259"/>
        <end position="326"/>
    </location>
</feature>
<dbReference type="OrthoDB" id="2322499at2759"/>
<evidence type="ECO:0000313" key="4">
    <source>
        <dbReference type="Proteomes" id="UP000799750"/>
    </source>
</evidence>
<proteinExistence type="predicted"/>
<feature type="compositionally biased region" description="Polar residues" evidence="2">
    <location>
        <begin position="171"/>
        <end position="184"/>
    </location>
</feature>
<feature type="region of interest" description="Disordered" evidence="2">
    <location>
        <begin position="78"/>
        <end position="102"/>
    </location>
</feature>
<feature type="region of interest" description="Disordered" evidence="2">
    <location>
        <begin position="171"/>
        <end position="205"/>
    </location>
</feature>
<feature type="region of interest" description="Disordered" evidence="2">
    <location>
        <begin position="117"/>
        <end position="152"/>
    </location>
</feature>
<accession>A0A6A6QGE9</accession>
<dbReference type="AlphaFoldDB" id="A0A6A6QGE9"/>
<organism evidence="3 4">
    <name type="scientific">Lophium mytilinum</name>
    <dbReference type="NCBI Taxonomy" id="390894"/>
    <lineage>
        <taxon>Eukaryota</taxon>
        <taxon>Fungi</taxon>
        <taxon>Dikarya</taxon>
        <taxon>Ascomycota</taxon>
        <taxon>Pezizomycotina</taxon>
        <taxon>Dothideomycetes</taxon>
        <taxon>Pleosporomycetidae</taxon>
        <taxon>Mytilinidiales</taxon>
        <taxon>Mytilinidiaceae</taxon>
        <taxon>Lophium</taxon>
    </lineage>
</organism>
<gene>
    <name evidence="3" type="ORF">BU16DRAFT_621729</name>
</gene>
<reference evidence="3" key="1">
    <citation type="journal article" date="2020" name="Stud. Mycol.">
        <title>101 Dothideomycetes genomes: a test case for predicting lifestyles and emergence of pathogens.</title>
        <authorList>
            <person name="Haridas S."/>
            <person name="Albert R."/>
            <person name="Binder M."/>
            <person name="Bloem J."/>
            <person name="Labutti K."/>
            <person name="Salamov A."/>
            <person name="Andreopoulos B."/>
            <person name="Baker S."/>
            <person name="Barry K."/>
            <person name="Bills G."/>
            <person name="Bluhm B."/>
            <person name="Cannon C."/>
            <person name="Castanera R."/>
            <person name="Culley D."/>
            <person name="Daum C."/>
            <person name="Ezra D."/>
            <person name="Gonzalez J."/>
            <person name="Henrissat B."/>
            <person name="Kuo A."/>
            <person name="Liang C."/>
            <person name="Lipzen A."/>
            <person name="Lutzoni F."/>
            <person name="Magnuson J."/>
            <person name="Mondo S."/>
            <person name="Nolan M."/>
            <person name="Ohm R."/>
            <person name="Pangilinan J."/>
            <person name="Park H.-J."/>
            <person name="Ramirez L."/>
            <person name="Alfaro M."/>
            <person name="Sun H."/>
            <person name="Tritt A."/>
            <person name="Yoshinaga Y."/>
            <person name="Zwiers L.-H."/>
            <person name="Turgeon B."/>
            <person name="Goodwin S."/>
            <person name="Spatafora J."/>
            <person name="Crous P."/>
            <person name="Grigoriev I."/>
        </authorList>
    </citation>
    <scope>NUCLEOTIDE SEQUENCE</scope>
    <source>
        <strain evidence="3">CBS 269.34</strain>
    </source>
</reference>
<dbReference type="EMBL" id="MU004196">
    <property type="protein sequence ID" value="KAF2491070.1"/>
    <property type="molecule type" value="Genomic_DNA"/>
</dbReference>